<evidence type="ECO:0000313" key="4">
    <source>
        <dbReference type="EMBL" id="SKA90979.1"/>
    </source>
</evidence>
<feature type="signal peptide" evidence="2">
    <location>
        <begin position="1"/>
        <end position="21"/>
    </location>
</feature>
<keyword evidence="2" id="KW-0732">Signal</keyword>
<dbReference type="SUPFAM" id="SSF50952">
    <property type="entry name" value="Soluble quinoprotein glucose dehydrogenase"/>
    <property type="match status" value="1"/>
</dbReference>
<evidence type="ECO:0000256" key="1">
    <source>
        <dbReference type="SAM" id="MobiDB-lite"/>
    </source>
</evidence>
<feature type="domain" description="Glucose/Sorbosone dehydrogenase" evidence="3">
    <location>
        <begin position="76"/>
        <end position="370"/>
    </location>
</feature>
<name>A0A1T4XN61_9MICO</name>
<dbReference type="Pfam" id="PF07995">
    <property type="entry name" value="GSDH"/>
    <property type="match status" value="1"/>
</dbReference>
<feature type="compositionally biased region" description="Low complexity" evidence="1">
    <location>
        <begin position="31"/>
        <end position="62"/>
    </location>
</feature>
<evidence type="ECO:0000313" key="5">
    <source>
        <dbReference type="Proteomes" id="UP000189735"/>
    </source>
</evidence>
<proteinExistence type="predicted"/>
<dbReference type="AlphaFoldDB" id="A0A1T4XN61"/>
<protein>
    <submittedName>
        <fullName evidence="4">Glucose/arabinose dehydrogenase, beta-propeller fold</fullName>
    </submittedName>
</protein>
<organism evidence="4 5">
    <name type="scientific">Agreia bicolorata</name>
    <dbReference type="NCBI Taxonomy" id="110935"/>
    <lineage>
        <taxon>Bacteria</taxon>
        <taxon>Bacillati</taxon>
        <taxon>Actinomycetota</taxon>
        <taxon>Actinomycetes</taxon>
        <taxon>Micrococcales</taxon>
        <taxon>Microbacteriaceae</taxon>
        <taxon>Agreia</taxon>
    </lineage>
</organism>
<dbReference type="PANTHER" id="PTHR19328">
    <property type="entry name" value="HEDGEHOG-INTERACTING PROTEIN"/>
    <property type="match status" value="1"/>
</dbReference>
<accession>A0A1T4XN61</accession>
<dbReference type="RefSeq" id="WP_078713862.1">
    <property type="nucleotide sequence ID" value="NZ_FUYG01000003.1"/>
</dbReference>
<dbReference type="InterPro" id="IPR011042">
    <property type="entry name" value="6-blade_b-propeller_TolB-like"/>
</dbReference>
<dbReference type="Proteomes" id="UP000189735">
    <property type="component" value="Unassembled WGS sequence"/>
</dbReference>
<evidence type="ECO:0000259" key="3">
    <source>
        <dbReference type="Pfam" id="PF07995"/>
    </source>
</evidence>
<dbReference type="EMBL" id="FUYG01000003">
    <property type="protein sequence ID" value="SKA90979.1"/>
    <property type="molecule type" value="Genomic_DNA"/>
</dbReference>
<gene>
    <name evidence="4" type="ORF">SAMN06295879_1404</name>
</gene>
<evidence type="ECO:0000256" key="2">
    <source>
        <dbReference type="SAM" id="SignalP"/>
    </source>
</evidence>
<reference evidence="5" key="1">
    <citation type="submission" date="2017-02" db="EMBL/GenBank/DDBJ databases">
        <authorList>
            <person name="Varghese N."/>
            <person name="Submissions S."/>
        </authorList>
    </citation>
    <scope>NUCLEOTIDE SEQUENCE [LARGE SCALE GENOMIC DNA]</scope>
    <source>
        <strain evidence="5">VKM Ac-2052</strain>
    </source>
</reference>
<sequence>MSIRRTTSALAASAVALLVLAGCEAPRPERTVATATPPASASATPTSAPTTTPTTPPLTGSYTPTGELTALANGLAAPWSIAPVGADGILISERDSAQIVLVDPAGQKRAIGGVGGVAAAGEGGLLGIAVHGDGAERRLFAYFTTDGDNRVVSFPLTGAGASLALGPATEVITGLPKASNHNGGRIAFGPDGMLYITTGDANQREGAQDPGYLGGKILRLDASGSVPTDNPIAGSPVYSLGHRNPQGIAWGPDGTMYAAEFGQDTWDELNVIVPGANYGWPVVEGIDSADTRFVAPIAQWGTDDASPSGIAVVGDTVFMAGLGGERLWTIDPTQGAQPREFFAGQLGRIRDVYSAGDGSLLLITNNTDGRGEPRSGDDTLYRVTLAATSG</sequence>
<dbReference type="InterPro" id="IPR011041">
    <property type="entry name" value="Quinoprot_gluc/sorb_DH_b-prop"/>
</dbReference>
<dbReference type="Gene3D" id="2.120.10.30">
    <property type="entry name" value="TolB, C-terminal domain"/>
    <property type="match status" value="1"/>
</dbReference>
<dbReference type="PROSITE" id="PS51257">
    <property type="entry name" value="PROKAR_LIPOPROTEIN"/>
    <property type="match status" value="1"/>
</dbReference>
<feature type="chain" id="PRO_5038464811" evidence="2">
    <location>
        <begin position="22"/>
        <end position="390"/>
    </location>
</feature>
<dbReference type="PANTHER" id="PTHR19328:SF13">
    <property type="entry name" value="HIPL1 PROTEIN"/>
    <property type="match status" value="1"/>
</dbReference>
<dbReference type="InterPro" id="IPR012938">
    <property type="entry name" value="Glc/Sorbosone_DH"/>
</dbReference>
<feature type="region of interest" description="Disordered" evidence="1">
    <location>
        <begin position="29"/>
        <end position="62"/>
    </location>
</feature>